<comment type="caution">
    <text evidence="9">The sequence shown here is derived from an EMBL/GenBank/DDBJ whole genome shotgun (WGS) entry which is preliminary data.</text>
</comment>
<keyword evidence="9" id="KW-0645">Protease</keyword>
<feature type="domain" description="Peptidase S54 rhomboid" evidence="8">
    <location>
        <begin position="85"/>
        <end position="232"/>
    </location>
</feature>
<dbReference type="PANTHER" id="PTHR43731:SF14">
    <property type="entry name" value="PRESENILIN-ASSOCIATED RHOMBOID-LIKE PROTEIN, MITOCHONDRIAL"/>
    <property type="match status" value="1"/>
</dbReference>
<comment type="subcellular location">
    <subcellularLocation>
        <location evidence="1">Membrane</location>
        <topology evidence="1">Multi-pass membrane protein</topology>
    </subcellularLocation>
</comment>
<keyword evidence="4" id="KW-0378">Hydrolase</keyword>
<evidence type="ECO:0000256" key="1">
    <source>
        <dbReference type="ARBA" id="ARBA00004141"/>
    </source>
</evidence>
<evidence type="ECO:0000313" key="9">
    <source>
        <dbReference type="EMBL" id="HDD52672.1"/>
    </source>
</evidence>
<sequence>MIPLKDENPTEIFPYLTIGLIVVNVLVFFFVGPIVGSKIKLLVVYHGRPLLVKGSHALAFVYGFIPYELFHGVELTPRYHVPVLVTLFTCMFLHGGILHLGGNMLYLWIFGNNVEDELGHAPFMVFYIMCGLVASLVHATLTPSSKIPMIGASGAISGVLGAYAIRFPWARIKTLIFLFFFVTVVEIPALFFLGFWFFFQFIQGTAALGAGVSSGVAWFAHVGGFVAGMVLFRFFPKRRRRVRITYRIQ</sequence>
<feature type="transmembrane region" description="Helical" evidence="7">
    <location>
        <begin position="218"/>
        <end position="235"/>
    </location>
</feature>
<reference evidence="9" key="1">
    <citation type="journal article" date="2020" name="mSystems">
        <title>Genome- and Community-Level Interaction Insights into Carbon Utilization and Element Cycling Functions of Hydrothermarchaeota in Hydrothermal Sediment.</title>
        <authorList>
            <person name="Zhou Z."/>
            <person name="Liu Y."/>
            <person name="Xu W."/>
            <person name="Pan J."/>
            <person name="Luo Z.H."/>
            <person name="Li M."/>
        </authorList>
    </citation>
    <scope>NUCLEOTIDE SEQUENCE [LARGE SCALE GENOMIC DNA]</scope>
    <source>
        <strain evidence="9">HyVt-115</strain>
    </source>
</reference>
<dbReference type="AlphaFoldDB" id="A0A7C0U5K7"/>
<accession>A0A7C0U5K7</accession>
<evidence type="ECO:0000256" key="5">
    <source>
        <dbReference type="ARBA" id="ARBA00022989"/>
    </source>
</evidence>
<keyword evidence="3 7" id="KW-0812">Transmembrane</keyword>
<feature type="transmembrane region" description="Helical" evidence="7">
    <location>
        <begin position="177"/>
        <end position="198"/>
    </location>
</feature>
<keyword evidence="5 7" id="KW-1133">Transmembrane helix</keyword>
<name>A0A7C0U5K7_9BACT</name>
<dbReference type="InterPro" id="IPR050925">
    <property type="entry name" value="Rhomboid_protease_S54"/>
</dbReference>
<comment type="similarity">
    <text evidence="2">Belongs to the peptidase S54 family.</text>
</comment>
<evidence type="ECO:0000256" key="3">
    <source>
        <dbReference type="ARBA" id="ARBA00022692"/>
    </source>
</evidence>
<feature type="transmembrane region" description="Helical" evidence="7">
    <location>
        <begin position="85"/>
        <end position="109"/>
    </location>
</feature>
<dbReference type="FunFam" id="1.20.1540.10:FF:000027">
    <property type="entry name" value="Rhomboid family intramembrane serine protease"/>
    <property type="match status" value="1"/>
</dbReference>
<keyword evidence="6 7" id="KW-0472">Membrane</keyword>
<evidence type="ECO:0000256" key="4">
    <source>
        <dbReference type="ARBA" id="ARBA00022801"/>
    </source>
</evidence>
<feature type="transmembrane region" description="Helical" evidence="7">
    <location>
        <begin position="147"/>
        <end position="165"/>
    </location>
</feature>
<proteinExistence type="inferred from homology"/>
<dbReference type="InterPro" id="IPR022764">
    <property type="entry name" value="Peptidase_S54_rhomboid_dom"/>
</dbReference>
<dbReference type="InterPro" id="IPR035952">
    <property type="entry name" value="Rhomboid-like_sf"/>
</dbReference>
<dbReference type="Gene3D" id="1.20.1540.10">
    <property type="entry name" value="Rhomboid-like"/>
    <property type="match status" value="1"/>
</dbReference>
<feature type="transmembrane region" description="Helical" evidence="7">
    <location>
        <begin position="47"/>
        <end position="65"/>
    </location>
</feature>
<organism evidence="9">
    <name type="scientific">Thermosulfidibacter takaii</name>
    <dbReference type="NCBI Taxonomy" id="412593"/>
    <lineage>
        <taxon>Bacteria</taxon>
        <taxon>Pseudomonadati</taxon>
        <taxon>Thermosulfidibacterota</taxon>
        <taxon>Thermosulfidibacteria</taxon>
        <taxon>Thermosulfidibacterales</taxon>
        <taxon>Thermosulfidibacteraceae</taxon>
    </lineage>
</organism>
<dbReference type="Proteomes" id="UP000885690">
    <property type="component" value="Unassembled WGS sequence"/>
</dbReference>
<evidence type="ECO:0000256" key="2">
    <source>
        <dbReference type="ARBA" id="ARBA00009045"/>
    </source>
</evidence>
<protein>
    <submittedName>
        <fullName evidence="9">Rhomboid family intramembrane serine protease</fullName>
    </submittedName>
</protein>
<feature type="transmembrane region" description="Helical" evidence="7">
    <location>
        <begin position="12"/>
        <end position="35"/>
    </location>
</feature>
<dbReference type="GO" id="GO:0006508">
    <property type="term" value="P:proteolysis"/>
    <property type="evidence" value="ECO:0007669"/>
    <property type="project" value="UniProtKB-KW"/>
</dbReference>
<evidence type="ECO:0000259" key="8">
    <source>
        <dbReference type="Pfam" id="PF01694"/>
    </source>
</evidence>
<evidence type="ECO:0000256" key="6">
    <source>
        <dbReference type="ARBA" id="ARBA00023136"/>
    </source>
</evidence>
<dbReference type="EMBL" id="DQWS01000048">
    <property type="protein sequence ID" value="HDD52672.1"/>
    <property type="molecule type" value="Genomic_DNA"/>
</dbReference>
<evidence type="ECO:0000256" key="7">
    <source>
        <dbReference type="SAM" id="Phobius"/>
    </source>
</evidence>
<dbReference type="GO" id="GO:0004252">
    <property type="term" value="F:serine-type endopeptidase activity"/>
    <property type="evidence" value="ECO:0007669"/>
    <property type="project" value="InterPro"/>
</dbReference>
<gene>
    <name evidence="9" type="ORF">ENF32_01215</name>
</gene>
<dbReference type="Pfam" id="PF01694">
    <property type="entry name" value="Rhomboid"/>
    <property type="match status" value="1"/>
</dbReference>
<dbReference type="GO" id="GO:0016020">
    <property type="term" value="C:membrane"/>
    <property type="evidence" value="ECO:0007669"/>
    <property type="project" value="UniProtKB-SubCell"/>
</dbReference>
<dbReference type="SUPFAM" id="SSF144091">
    <property type="entry name" value="Rhomboid-like"/>
    <property type="match status" value="1"/>
</dbReference>
<feature type="transmembrane region" description="Helical" evidence="7">
    <location>
        <begin position="121"/>
        <end position="141"/>
    </location>
</feature>
<dbReference type="PANTHER" id="PTHR43731">
    <property type="entry name" value="RHOMBOID PROTEASE"/>
    <property type="match status" value="1"/>
</dbReference>